<evidence type="ECO:0000256" key="2">
    <source>
        <dbReference type="ARBA" id="ARBA00007677"/>
    </source>
</evidence>
<gene>
    <name evidence="6" type="ordered locus">Ecym_5194</name>
</gene>
<dbReference type="GeneID" id="11468293"/>
<dbReference type="Proteomes" id="UP000006790">
    <property type="component" value="Chromosome 5"/>
</dbReference>
<keyword evidence="4" id="KW-0808">Transferase</keyword>
<evidence type="ECO:0000313" key="7">
    <source>
        <dbReference type="Proteomes" id="UP000006790"/>
    </source>
</evidence>
<organism evidence="6 7">
    <name type="scientific">Eremothecium cymbalariae (strain CBS 270.75 / DBVPG 7215 / KCTC 17166 / NRRL Y-17582)</name>
    <name type="common">Yeast</name>
    <dbReference type="NCBI Taxonomy" id="931890"/>
    <lineage>
        <taxon>Eukaryota</taxon>
        <taxon>Fungi</taxon>
        <taxon>Dikarya</taxon>
        <taxon>Ascomycota</taxon>
        <taxon>Saccharomycotina</taxon>
        <taxon>Saccharomycetes</taxon>
        <taxon>Saccharomycetales</taxon>
        <taxon>Saccharomycetaceae</taxon>
        <taxon>Eremothecium</taxon>
    </lineage>
</organism>
<evidence type="ECO:0000313" key="6">
    <source>
        <dbReference type="EMBL" id="AET39965.1"/>
    </source>
</evidence>
<dbReference type="InParanoid" id="I6ND23"/>
<dbReference type="HOGENOM" id="CLU_024327_4_2_1"/>
<dbReference type="PANTHER" id="PTHR31121">
    <property type="entry name" value="ALPHA-1,2 MANNOSYLTRANSFERASE KTR1"/>
    <property type="match status" value="1"/>
</dbReference>
<dbReference type="OrthoDB" id="439943at2759"/>
<comment type="subcellular location">
    <subcellularLocation>
        <location evidence="1">Membrane</location>
        <topology evidence="1">Single-pass type II membrane protein</topology>
    </subcellularLocation>
</comment>
<reference evidence="6 7" key="1">
    <citation type="journal article" date="2011" name="G3 (Bethesda)">
        <title>Genome evolution in the Eremothecium clade of the Saccharomyces complex revealed by comparative genomics.</title>
        <authorList>
            <person name="Wendland J."/>
            <person name="Walther A."/>
        </authorList>
    </citation>
    <scope>NUCLEOTIDE SEQUENCE [LARGE SCALE GENOMIC DNA]</scope>
    <source>
        <strain evidence="7">CBS 270.75 / DBVPG 7215 / KCTC 17166 / NRRL Y-17582</strain>
    </source>
</reference>
<dbReference type="RefSeq" id="XP_003646782.1">
    <property type="nucleotide sequence ID" value="XM_003646734.1"/>
</dbReference>
<dbReference type="PANTHER" id="PTHR31121:SF10">
    <property type="entry name" value="MANNOSYLTRANSFERASE KTR2-RELATED"/>
    <property type="match status" value="1"/>
</dbReference>
<comment type="similarity">
    <text evidence="2">Belongs to the glycosyltransferase 15 family.</text>
</comment>
<protein>
    <recommendedName>
        <fullName evidence="8">Glycosyltransferase family 15 protein</fullName>
    </recommendedName>
</protein>
<dbReference type="EMBL" id="CP002501">
    <property type="protein sequence ID" value="AET39965.1"/>
    <property type="molecule type" value="Genomic_DNA"/>
</dbReference>
<dbReference type="FunFam" id="3.90.550.10:FF:000051">
    <property type="entry name" value="Alpha-1,2-mannosyltransferase (Ktr4)"/>
    <property type="match status" value="1"/>
</dbReference>
<keyword evidence="7" id="KW-1185">Reference proteome</keyword>
<dbReference type="GO" id="GO:0000032">
    <property type="term" value="P:cell wall mannoprotein biosynthetic process"/>
    <property type="evidence" value="ECO:0007669"/>
    <property type="project" value="TreeGrafter"/>
</dbReference>
<dbReference type="GO" id="GO:0006487">
    <property type="term" value="P:protein N-linked glycosylation"/>
    <property type="evidence" value="ECO:0007669"/>
    <property type="project" value="TreeGrafter"/>
</dbReference>
<dbReference type="InterPro" id="IPR002685">
    <property type="entry name" value="Glyco_trans_15"/>
</dbReference>
<evidence type="ECO:0008006" key="8">
    <source>
        <dbReference type="Google" id="ProtNLM"/>
    </source>
</evidence>
<dbReference type="GO" id="GO:0006493">
    <property type="term" value="P:protein O-linked glycosylation"/>
    <property type="evidence" value="ECO:0007669"/>
    <property type="project" value="TreeGrafter"/>
</dbReference>
<dbReference type="OMA" id="CPSAYYM"/>
<accession>I6ND23</accession>
<name>I6ND23_ERECY</name>
<dbReference type="STRING" id="931890.I6ND23"/>
<evidence type="ECO:0000256" key="1">
    <source>
        <dbReference type="ARBA" id="ARBA00004606"/>
    </source>
</evidence>
<dbReference type="AlphaFoldDB" id="I6ND23"/>
<keyword evidence="5" id="KW-0812">Transmembrane</keyword>
<evidence type="ECO:0000256" key="4">
    <source>
        <dbReference type="ARBA" id="ARBA00022679"/>
    </source>
</evidence>
<dbReference type="GO" id="GO:0000026">
    <property type="term" value="F:alpha-1,2-mannosyltransferase activity"/>
    <property type="evidence" value="ECO:0007669"/>
    <property type="project" value="TreeGrafter"/>
</dbReference>
<dbReference type="GO" id="GO:0005794">
    <property type="term" value="C:Golgi apparatus"/>
    <property type="evidence" value="ECO:0007669"/>
    <property type="project" value="TreeGrafter"/>
</dbReference>
<dbReference type="GO" id="GO:0016020">
    <property type="term" value="C:membrane"/>
    <property type="evidence" value="ECO:0007669"/>
    <property type="project" value="UniProtKB-SubCell"/>
</dbReference>
<dbReference type="FunCoup" id="I6ND23">
    <property type="interactions" value="54"/>
</dbReference>
<keyword evidence="3" id="KW-0328">Glycosyltransferase</keyword>
<dbReference type="InterPro" id="IPR029044">
    <property type="entry name" value="Nucleotide-diphossugar_trans"/>
</dbReference>
<dbReference type="KEGG" id="erc:Ecym_5194"/>
<dbReference type="Gene3D" id="3.90.550.10">
    <property type="entry name" value="Spore Coat Polysaccharide Biosynthesis Protein SpsA, Chain A"/>
    <property type="match status" value="1"/>
</dbReference>
<keyword evidence="5" id="KW-0735">Signal-anchor</keyword>
<dbReference type="Pfam" id="PF01793">
    <property type="entry name" value="Glyco_transf_15"/>
    <property type="match status" value="1"/>
</dbReference>
<evidence type="ECO:0000256" key="5">
    <source>
        <dbReference type="ARBA" id="ARBA00022968"/>
    </source>
</evidence>
<dbReference type="SUPFAM" id="SSF53448">
    <property type="entry name" value="Nucleotide-diphospho-sugar transferases"/>
    <property type="match status" value="1"/>
</dbReference>
<evidence type="ECO:0000256" key="3">
    <source>
        <dbReference type="ARBA" id="ARBA00022676"/>
    </source>
</evidence>
<dbReference type="eggNOG" id="KOG4472">
    <property type="taxonomic scope" value="Eukaryota"/>
</dbReference>
<proteinExistence type="inferred from homology"/>
<sequence>MRNRFCIVLAVFCAYLFSQVFYDSLWKLRSYTSLDEVYFTKSNEVLHKFDHIRRYDLDIGNPKLASNSYIDNVTVLHKGPPLSGPKFTRENATLLMLCRNWELNGVLKSMRSLEDKFNRNYNYDWVFLNDVPFDQEFMEQTSAMASGETYYGLIPEEDWNVPDWIDKHKFQNALIMMDQQGVLYGGSRSYRNMCRFNSGFFFRQKLLQNYDYYFRVEPHVEYFCDFPYDPFKFMRERNKKYGFVITLFEYEDTVPTLWETVEEFIALYPELVDFKTNAYQFISQSTELNERELTTSPATDYNLCHFWTNFEIGDLNFFRSERYLKFFEYLDQKGGFYYERWGDAPVHSIAVALLMKTDEIHHFDDIGYYHAPYGTCPRSHGARLAQRCVCDTEPSKQNIDLQPFSCLPLWWKNGGGKYFMG</sequence>